<evidence type="ECO:0000256" key="2">
    <source>
        <dbReference type="ARBA" id="ARBA00022617"/>
    </source>
</evidence>
<dbReference type="GO" id="GO:0005739">
    <property type="term" value="C:mitochondrion"/>
    <property type="evidence" value="ECO:0007669"/>
    <property type="project" value="GOC"/>
</dbReference>
<name>A0AAE1G947_PETCI</name>
<comment type="subcellular location">
    <subcellularLocation>
        <location evidence="1">Membrane</location>
        <topology evidence="1">Multi-pass membrane protein</topology>
    </subcellularLocation>
</comment>
<dbReference type="Proteomes" id="UP001286313">
    <property type="component" value="Unassembled WGS sequence"/>
</dbReference>
<dbReference type="PANTHER" id="PTHR10978">
    <property type="entry name" value="SUCCINATE DEHYDROGENASE CYTOCHROME B560 SUBUNIT"/>
    <property type="match status" value="1"/>
</dbReference>
<evidence type="ECO:0000256" key="1">
    <source>
        <dbReference type="ARBA" id="ARBA00004141"/>
    </source>
</evidence>
<accession>A0AAE1G947</accession>
<evidence type="ECO:0000256" key="6">
    <source>
        <dbReference type="ARBA" id="ARBA00023004"/>
    </source>
</evidence>
<dbReference type="InterPro" id="IPR000701">
    <property type="entry name" value="SuccDH_FuR_B_TM-su"/>
</dbReference>
<gene>
    <name evidence="9" type="ORF">Pcinc_007167</name>
</gene>
<evidence type="ECO:0000313" key="9">
    <source>
        <dbReference type="EMBL" id="KAK3888809.1"/>
    </source>
</evidence>
<dbReference type="PROSITE" id="PS01000">
    <property type="entry name" value="SDH_CYT_1"/>
    <property type="match status" value="1"/>
</dbReference>
<evidence type="ECO:0000256" key="3">
    <source>
        <dbReference type="ARBA" id="ARBA00022692"/>
    </source>
</evidence>
<feature type="transmembrane region" description="Helical" evidence="8">
    <location>
        <begin position="85"/>
        <end position="105"/>
    </location>
</feature>
<evidence type="ECO:0000256" key="5">
    <source>
        <dbReference type="ARBA" id="ARBA00022989"/>
    </source>
</evidence>
<dbReference type="CDD" id="cd03499">
    <property type="entry name" value="SQR_TypeC_SdhC"/>
    <property type="match status" value="1"/>
</dbReference>
<dbReference type="GO" id="GO:0046872">
    <property type="term" value="F:metal ion binding"/>
    <property type="evidence" value="ECO:0007669"/>
    <property type="project" value="UniProtKB-KW"/>
</dbReference>
<evidence type="ECO:0000313" key="10">
    <source>
        <dbReference type="Proteomes" id="UP001286313"/>
    </source>
</evidence>
<evidence type="ECO:0000256" key="4">
    <source>
        <dbReference type="ARBA" id="ARBA00022723"/>
    </source>
</evidence>
<dbReference type="NCBIfam" id="TIGR02970">
    <property type="entry name" value="succ_dehyd_cytB"/>
    <property type="match status" value="1"/>
</dbReference>
<dbReference type="EMBL" id="JAWQEG010000530">
    <property type="protein sequence ID" value="KAK3888809.1"/>
    <property type="molecule type" value="Genomic_DNA"/>
</dbReference>
<dbReference type="GO" id="GO:0006099">
    <property type="term" value="P:tricarboxylic acid cycle"/>
    <property type="evidence" value="ECO:0007669"/>
    <property type="project" value="InterPro"/>
</dbReference>
<dbReference type="InterPro" id="IPR018495">
    <property type="entry name" value="Succ_DH_cyt_bsu_CS"/>
</dbReference>
<dbReference type="Pfam" id="PF01127">
    <property type="entry name" value="Sdh_cyt"/>
    <property type="match status" value="1"/>
</dbReference>
<sequence length="178" mass="19402">MALLLRLVGGGGVIRRTPITLKAPLVTQWSRPLFTTPSSAGMQAQTPEDYWAKNKRLRRPVSPHMTIYKPQITSLLSLSHRASGIILSAAISGFSIGMLLLPGSYPYYLGVLQSMQFGGVLIYGAKFLLALPFMFHLCNGVRHLVWDMGYGFTLRALYKSGYLVVGLSLLTSGAIAAL</sequence>
<dbReference type="GO" id="GO:0006121">
    <property type="term" value="P:mitochondrial electron transport, succinate to ubiquinone"/>
    <property type="evidence" value="ECO:0007669"/>
    <property type="project" value="TreeGrafter"/>
</dbReference>
<dbReference type="Gene3D" id="1.20.1300.10">
    <property type="entry name" value="Fumarate reductase/succinate dehydrogenase, transmembrane subunit"/>
    <property type="match status" value="1"/>
</dbReference>
<reference evidence="9" key="1">
    <citation type="submission" date="2023-10" db="EMBL/GenBank/DDBJ databases">
        <title>Genome assemblies of two species of porcelain crab, Petrolisthes cinctipes and Petrolisthes manimaculis (Anomura: Porcellanidae).</title>
        <authorList>
            <person name="Angst P."/>
        </authorList>
    </citation>
    <scope>NUCLEOTIDE SEQUENCE</scope>
    <source>
        <strain evidence="9">PB745_01</strain>
        <tissue evidence="9">Gill</tissue>
    </source>
</reference>
<keyword evidence="7 8" id="KW-0472">Membrane</keyword>
<dbReference type="AlphaFoldDB" id="A0AAE1G947"/>
<feature type="transmembrane region" description="Helical" evidence="8">
    <location>
        <begin position="117"/>
        <end position="135"/>
    </location>
</feature>
<keyword evidence="6" id="KW-0408">Iron</keyword>
<keyword evidence="10" id="KW-1185">Reference proteome</keyword>
<keyword evidence="3 8" id="KW-0812">Transmembrane</keyword>
<dbReference type="InterPro" id="IPR034804">
    <property type="entry name" value="SQR/QFR_C/D"/>
</dbReference>
<protein>
    <recommendedName>
        <fullName evidence="11">Succinate dehydrogenase cytochrome b560 subunit, mitochondrial</fullName>
    </recommendedName>
</protein>
<dbReference type="GO" id="GO:0016020">
    <property type="term" value="C:membrane"/>
    <property type="evidence" value="ECO:0007669"/>
    <property type="project" value="UniProtKB-SubCell"/>
</dbReference>
<evidence type="ECO:0000256" key="8">
    <source>
        <dbReference type="SAM" id="Phobius"/>
    </source>
</evidence>
<comment type="caution">
    <text evidence="9">The sequence shown here is derived from an EMBL/GenBank/DDBJ whole genome shotgun (WGS) entry which is preliminary data.</text>
</comment>
<evidence type="ECO:0008006" key="11">
    <source>
        <dbReference type="Google" id="ProtNLM"/>
    </source>
</evidence>
<organism evidence="9 10">
    <name type="scientific">Petrolisthes cinctipes</name>
    <name type="common">Flat porcelain crab</name>
    <dbReference type="NCBI Taxonomy" id="88211"/>
    <lineage>
        <taxon>Eukaryota</taxon>
        <taxon>Metazoa</taxon>
        <taxon>Ecdysozoa</taxon>
        <taxon>Arthropoda</taxon>
        <taxon>Crustacea</taxon>
        <taxon>Multicrustacea</taxon>
        <taxon>Malacostraca</taxon>
        <taxon>Eumalacostraca</taxon>
        <taxon>Eucarida</taxon>
        <taxon>Decapoda</taxon>
        <taxon>Pleocyemata</taxon>
        <taxon>Anomura</taxon>
        <taxon>Galatheoidea</taxon>
        <taxon>Porcellanidae</taxon>
        <taxon>Petrolisthes</taxon>
    </lineage>
</organism>
<feature type="transmembrane region" description="Helical" evidence="8">
    <location>
        <begin position="156"/>
        <end position="177"/>
    </location>
</feature>
<dbReference type="GO" id="GO:0009055">
    <property type="term" value="F:electron transfer activity"/>
    <property type="evidence" value="ECO:0007669"/>
    <property type="project" value="InterPro"/>
</dbReference>
<keyword evidence="4" id="KW-0479">Metal-binding</keyword>
<keyword evidence="5 8" id="KW-1133">Transmembrane helix</keyword>
<dbReference type="PROSITE" id="PS01001">
    <property type="entry name" value="SDH_CYT_2"/>
    <property type="match status" value="1"/>
</dbReference>
<dbReference type="PANTHER" id="PTHR10978:SF5">
    <property type="entry name" value="SUCCINATE DEHYDROGENASE CYTOCHROME B560 SUBUNIT, MITOCHONDRIAL"/>
    <property type="match status" value="1"/>
</dbReference>
<evidence type="ECO:0000256" key="7">
    <source>
        <dbReference type="ARBA" id="ARBA00023136"/>
    </source>
</evidence>
<dbReference type="SUPFAM" id="SSF81343">
    <property type="entry name" value="Fumarate reductase respiratory complex transmembrane subunits"/>
    <property type="match status" value="1"/>
</dbReference>
<keyword evidence="2" id="KW-0349">Heme</keyword>
<dbReference type="InterPro" id="IPR014314">
    <property type="entry name" value="Succ_DH_cytb556"/>
</dbReference>
<proteinExistence type="predicted"/>